<sequence length="519" mass="55438">MGPSHRASAESPRVAARCGATKLVPSTRLRGSTDSSKRAASGLRQLLPVLLLAAIALYGIFFLRAATDTPTLRAGVAVAHAEAETQPSRALEPPSDVPLASVPALTPRESTANPHADPPQANRRCEGRTTPEQKYVGSFSGTDGVELQRAAGASAPIESGEMTISAWVRIDPHEGVEAQSIQTVAATKASGCTTDAQHHGVALFVNAWGTNSGQLFLSWGNHQSGCEELSSNERVVRETEWAFVSGSISEKEAFLTVNAKVVAHTRRKIGNLKAAAGGEIDRVVGGPLRIGQHADGTHGLKGYVAELGVWPSMLSEEQLAQLMCGWRTVAGVQPLVVVPFAAGKPTSSTAMTFDPADVVSTSVKALLPADSQSGGPLLVPSAEANSKTHTELLRSFDHVSQSQRATQADSLGQAIIQRGWPLPWLPPRDVYFKKGSAESNATELDAEHKREQVRGVMRRAWNAYREHAWGADEIKPVSNKSHNWLNLGATLVDCLDNLWIMGLKDEFAEASGARWCGRL</sequence>
<keyword evidence="8" id="KW-1133">Transmembrane helix</keyword>
<dbReference type="SUPFAM" id="SSF49899">
    <property type="entry name" value="Concanavalin A-like lectins/glucanases"/>
    <property type="match status" value="1"/>
</dbReference>
<dbReference type="SUPFAM" id="SSF48225">
    <property type="entry name" value="Seven-hairpin glycosidases"/>
    <property type="match status" value="1"/>
</dbReference>
<dbReference type="Pfam" id="PF13385">
    <property type="entry name" value="Laminin_G_3"/>
    <property type="match status" value="1"/>
</dbReference>
<dbReference type="InterPro" id="IPR013320">
    <property type="entry name" value="ConA-like_dom_sf"/>
</dbReference>
<organism evidence="9 10">
    <name type="scientific">Prymnesium parvum</name>
    <name type="common">Toxic golden alga</name>
    <dbReference type="NCBI Taxonomy" id="97485"/>
    <lineage>
        <taxon>Eukaryota</taxon>
        <taxon>Haptista</taxon>
        <taxon>Haptophyta</taxon>
        <taxon>Prymnesiophyceae</taxon>
        <taxon>Prymnesiales</taxon>
        <taxon>Prymnesiaceae</taxon>
        <taxon>Prymnesium</taxon>
    </lineage>
</organism>
<comment type="cofactor">
    <cofactor evidence="1">
        <name>Ca(2+)</name>
        <dbReference type="ChEBI" id="CHEBI:29108"/>
    </cofactor>
</comment>
<dbReference type="PRINTS" id="PR00747">
    <property type="entry name" value="GLYHDRLASE47"/>
</dbReference>
<comment type="similarity">
    <text evidence="3 6">Belongs to the glycosyl hydrolase 47 family.</text>
</comment>
<name>A0AB34K0G5_PRYPA</name>
<dbReference type="InterPro" id="IPR001382">
    <property type="entry name" value="Glyco_hydro_47"/>
</dbReference>
<evidence type="ECO:0000256" key="5">
    <source>
        <dbReference type="ARBA" id="ARBA00023157"/>
    </source>
</evidence>
<keyword evidence="10" id="KW-1185">Reference proteome</keyword>
<evidence type="ECO:0000256" key="7">
    <source>
        <dbReference type="SAM" id="MobiDB-lite"/>
    </source>
</evidence>
<dbReference type="EC" id="3.2.1.-" evidence="6"/>
<feature type="transmembrane region" description="Helical" evidence="8">
    <location>
        <begin position="46"/>
        <end position="63"/>
    </location>
</feature>
<dbReference type="GO" id="GO:0004571">
    <property type="term" value="F:mannosyl-oligosaccharide 1,2-alpha-mannosidase activity"/>
    <property type="evidence" value="ECO:0007669"/>
    <property type="project" value="InterPro"/>
</dbReference>
<dbReference type="GO" id="GO:0005975">
    <property type="term" value="P:carbohydrate metabolic process"/>
    <property type="evidence" value="ECO:0007669"/>
    <property type="project" value="InterPro"/>
</dbReference>
<dbReference type="EMBL" id="JBGBPQ010000002">
    <property type="protein sequence ID" value="KAL1527655.1"/>
    <property type="molecule type" value="Genomic_DNA"/>
</dbReference>
<keyword evidence="6" id="KW-0326">Glycosidase</keyword>
<proteinExistence type="inferred from homology"/>
<evidence type="ECO:0000256" key="8">
    <source>
        <dbReference type="SAM" id="Phobius"/>
    </source>
</evidence>
<keyword evidence="5" id="KW-1015">Disulfide bond</keyword>
<protein>
    <recommendedName>
        <fullName evidence="6">alpha-1,2-Mannosidase</fullName>
        <ecNumber evidence="6">3.2.1.-</ecNumber>
    </recommendedName>
</protein>
<keyword evidence="4 6" id="KW-0378">Hydrolase</keyword>
<feature type="region of interest" description="Disordered" evidence="7">
    <location>
        <begin position="107"/>
        <end position="140"/>
    </location>
</feature>
<evidence type="ECO:0000256" key="3">
    <source>
        <dbReference type="ARBA" id="ARBA00007658"/>
    </source>
</evidence>
<dbReference type="GO" id="GO:0005509">
    <property type="term" value="F:calcium ion binding"/>
    <property type="evidence" value="ECO:0007669"/>
    <property type="project" value="InterPro"/>
</dbReference>
<evidence type="ECO:0000256" key="2">
    <source>
        <dbReference type="ARBA" id="ARBA00004922"/>
    </source>
</evidence>
<dbReference type="Pfam" id="PF01532">
    <property type="entry name" value="Glyco_hydro_47"/>
    <property type="match status" value="1"/>
</dbReference>
<evidence type="ECO:0000313" key="9">
    <source>
        <dbReference type="EMBL" id="KAL1527655.1"/>
    </source>
</evidence>
<reference evidence="9 10" key="1">
    <citation type="journal article" date="2024" name="Science">
        <title>Giant polyketide synthase enzymes in the biosynthesis of giant marine polyether toxins.</title>
        <authorList>
            <person name="Fallon T.R."/>
            <person name="Shende V.V."/>
            <person name="Wierzbicki I.H."/>
            <person name="Pendleton A.L."/>
            <person name="Watervoot N.F."/>
            <person name="Auber R.P."/>
            <person name="Gonzalez D.J."/>
            <person name="Wisecaver J.H."/>
            <person name="Moore B.S."/>
        </authorList>
    </citation>
    <scope>NUCLEOTIDE SEQUENCE [LARGE SCALE GENOMIC DNA]</scope>
    <source>
        <strain evidence="9 10">12B1</strain>
    </source>
</reference>
<evidence type="ECO:0000313" key="10">
    <source>
        <dbReference type="Proteomes" id="UP001515480"/>
    </source>
</evidence>
<dbReference type="InterPro" id="IPR036026">
    <property type="entry name" value="Seven-hairpin_glycosidases"/>
</dbReference>
<dbReference type="PANTHER" id="PTHR11742">
    <property type="entry name" value="MANNOSYL-OLIGOSACCHARIDE ALPHA-1,2-MANNOSIDASE-RELATED"/>
    <property type="match status" value="1"/>
</dbReference>
<evidence type="ECO:0000256" key="6">
    <source>
        <dbReference type="RuleBase" id="RU361193"/>
    </source>
</evidence>
<dbReference type="InterPro" id="IPR050749">
    <property type="entry name" value="Glycosyl_Hydrolase_47"/>
</dbReference>
<keyword evidence="8" id="KW-0472">Membrane</keyword>
<accession>A0AB34K0G5</accession>
<dbReference type="Gene3D" id="2.60.120.200">
    <property type="match status" value="1"/>
</dbReference>
<dbReference type="AlphaFoldDB" id="A0AB34K0G5"/>
<dbReference type="InterPro" id="IPR012341">
    <property type="entry name" value="6hp_glycosidase-like_sf"/>
</dbReference>
<evidence type="ECO:0000256" key="4">
    <source>
        <dbReference type="ARBA" id="ARBA00022801"/>
    </source>
</evidence>
<gene>
    <name evidence="9" type="ORF">AB1Y20_009041</name>
</gene>
<comment type="caution">
    <text evidence="9">The sequence shown here is derived from an EMBL/GenBank/DDBJ whole genome shotgun (WGS) entry which is preliminary data.</text>
</comment>
<dbReference type="Gene3D" id="1.50.10.10">
    <property type="match status" value="1"/>
</dbReference>
<comment type="pathway">
    <text evidence="2">Protein modification; protein glycosylation.</text>
</comment>
<evidence type="ECO:0000256" key="1">
    <source>
        <dbReference type="ARBA" id="ARBA00001913"/>
    </source>
</evidence>
<dbReference type="PANTHER" id="PTHR11742:SF6">
    <property type="entry name" value="MANNOSYL-OLIGOSACCHARIDE ALPHA-1,2-MANNOSIDASE IA-RELATED"/>
    <property type="match status" value="1"/>
</dbReference>
<keyword evidence="8" id="KW-0812">Transmembrane</keyword>
<dbReference type="Proteomes" id="UP001515480">
    <property type="component" value="Unassembled WGS sequence"/>
</dbReference>
<dbReference type="GO" id="GO:0005783">
    <property type="term" value="C:endoplasmic reticulum"/>
    <property type="evidence" value="ECO:0007669"/>
    <property type="project" value="TreeGrafter"/>
</dbReference>
<dbReference type="GO" id="GO:0000139">
    <property type="term" value="C:Golgi membrane"/>
    <property type="evidence" value="ECO:0007669"/>
    <property type="project" value="TreeGrafter"/>
</dbReference>